<name>A0A452GQM8_9SAUR</name>
<evidence type="ECO:0000256" key="1">
    <source>
        <dbReference type="ARBA" id="ARBA00004613"/>
    </source>
</evidence>
<sequence>MKILYLLFALFFLVLQSSLGFTQFINNPISCSRAGGFCNHTCYPTYRYIGTCNFLRSCCRRRVSSGCHKGDVTVQTEYLCLSFLQLLFNELADSEHMAQP</sequence>
<dbReference type="AlphaFoldDB" id="A0A452GQM8"/>
<dbReference type="PANTHER" id="PTHR20515">
    <property type="entry name" value="BETA-DEFENSIN"/>
    <property type="match status" value="1"/>
</dbReference>
<dbReference type="GO" id="GO:0005615">
    <property type="term" value="C:extracellular space"/>
    <property type="evidence" value="ECO:0007669"/>
    <property type="project" value="TreeGrafter"/>
</dbReference>
<reference evidence="8" key="2">
    <citation type="submission" date="2025-08" db="UniProtKB">
        <authorList>
            <consortium name="Ensembl"/>
        </authorList>
    </citation>
    <scope>IDENTIFICATION</scope>
</reference>
<dbReference type="Pfam" id="PF00711">
    <property type="entry name" value="Defensin_beta"/>
    <property type="match status" value="1"/>
</dbReference>
<dbReference type="GO" id="GO:0042742">
    <property type="term" value="P:defense response to bacterium"/>
    <property type="evidence" value="ECO:0007669"/>
    <property type="project" value="UniProtKB-KW"/>
</dbReference>
<dbReference type="GO" id="GO:0060326">
    <property type="term" value="P:cell chemotaxis"/>
    <property type="evidence" value="ECO:0007669"/>
    <property type="project" value="TreeGrafter"/>
</dbReference>
<reference evidence="8" key="3">
    <citation type="submission" date="2025-09" db="UniProtKB">
        <authorList>
            <consortium name="Ensembl"/>
        </authorList>
    </citation>
    <scope>IDENTIFICATION</scope>
</reference>
<dbReference type="Proteomes" id="UP000291020">
    <property type="component" value="Unassembled WGS sequence"/>
</dbReference>
<feature type="chain" id="PRO_5019527152" description="Beta-defensin-like domain-containing protein" evidence="6">
    <location>
        <begin position="21"/>
        <end position="100"/>
    </location>
</feature>
<accession>A0A452GQM8</accession>
<dbReference type="GO" id="GO:0031731">
    <property type="term" value="F:CCR6 chemokine receptor binding"/>
    <property type="evidence" value="ECO:0007669"/>
    <property type="project" value="TreeGrafter"/>
</dbReference>
<keyword evidence="4" id="KW-0929">Antimicrobial</keyword>
<dbReference type="PANTHER" id="PTHR20515:SF20">
    <property type="entry name" value="GALLINACIN-1-RELATED"/>
    <property type="match status" value="1"/>
</dbReference>
<dbReference type="Gene3D" id="3.10.360.10">
    <property type="entry name" value="Antimicrobial Peptide, Beta-defensin 2, Chain A"/>
    <property type="match status" value="1"/>
</dbReference>
<dbReference type="Ensembl" id="ENSGAGT00000004977.1">
    <property type="protein sequence ID" value="ENSGAGP00000004240.1"/>
    <property type="gene ID" value="ENSGAGG00000003509.1"/>
</dbReference>
<evidence type="ECO:0000256" key="4">
    <source>
        <dbReference type="ARBA" id="ARBA00022940"/>
    </source>
</evidence>
<dbReference type="SUPFAM" id="SSF57392">
    <property type="entry name" value="Defensin-like"/>
    <property type="match status" value="1"/>
</dbReference>
<evidence type="ECO:0000256" key="6">
    <source>
        <dbReference type="SAM" id="SignalP"/>
    </source>
</evidence>
<evidence type="ECO:0000313" key="9">
    <source>
        <dbReference type="Proteomes" id="UP000291020"/>
    </source>
</evidence>
<evidence type="ECO:0000256" key="2">
    <source>
        <dbReference type="ARBA" id="ARBA00007371"/>
    </source>
</evidence>
<reference evidence="9" key="1">
    <citation type="journal article" date="2017" name="PLoS ONE">
        <title>The Agassiz's desert tortoise genome provides a resource for the conservation of a threatened species.</title>
        <authorList>
            <person name="Tollis M."/>
            <person name="DeNardo D.F."/>
            <person name="Cornelius J.A."/>
            <person name="Dolby G.A."/>
            <person name="Edwards T."/>
            <person name="Henen B.T."/>
            <person name="Karl A.E."/>
            <person name="Murphy R.W."/>
            <person name="Kusumi K."/>
        </authorList>
    </citation>
    <scope>NUCLEOTIDE SEQUENCE [LARGE SCALE GENOMIC DNA]</scope>
</reference>
<comment type="similarity">
    <text evidence="2">Belongs to the beta-defensin family.</text>
</comment>
<keyword evidence="4" id="KW-0211">Defensin</keyword>
<evidence type="ECO:0000259" key="7">
    <source>
        <dbReference type="Pfam" id="PF00711"/>
    </source>
</evidence>
<protein>
    <recommendedName>
        <fullName evidence="7">Beta-defensin-like domain-containing protein</fullName>
    </recommendedName>
</protein>
<evidence type="ECO:0000313" key="8">
    <source>
        <dbReference type="Ensembl" id="ENSGAGP00000004240.1"/>
    </source>
</evidence>
<feature type="domain" description="Beta-defensin-like" evidence="7">
    <location>
        <begin position="27"/>
        <end position="60"/>
    </location>
</feature>
<evidence type="ECO:0000256" key="5">
    <source>
        <dbReference type="ARBA" id="ARBA00023022"/>
    </source>
</evidence>
<dbReference type="InterPro" id="IPR001855">
    <property type="entry name" value="Defensin_beta-like"/>
</dbReference>
<keyword evidence="5" id="KW-0044">Antibiotic</keyword>
<dbReference type="GO" id="GO:0042056">
    <property type="term" value="F:chemoattractant activity"/>
    <property type="evidence" value="ECO:0007669"/>
    <property type="project" value="TreeGrafter"/>
</dbReference>
<proteinExistence type="inferred from homology"/>
<keyword evidence="6" id="KW-0732">Signal</keyword>
<keyword evidence="9" id="KW-1185">Reference proteome</keyword>
<comment type="subcellular location">
    <subcellularLocation>
        <location evidence="1">Secreted</location>
    </subcellularLocation>
</comment>
<organism evidence="8 9">
    <name type="scientific">Gopherus agassizii</name>
    <name type="common">Agassiz's desert tortoise</name>
    <dbReference type="NCBI Taxonomy" id="38772"/>
    <lineage>
        <taxon>Eukaryota</taxon>
        <taxon>Metazoa</taxon>
        <taxon>Chordata</taxon>
        <taxon>Craniata</taxon>
        <taxon>Vertebrata</taxon>
        <taxon>Euteleostomi</taxon>
        <taxon>Archelosauria</taxon>
        <taxon>Testudinata</taxon>
        <taxon>Testudines</taxon>
        <taxon>Cryptodira</taxon>
        <taxon>Durocryptodira</taxon>
        <taxon>Testudinoidea</taxon>
        <taxon>Testudinidae</taxon>
        <taxon>Gopherus</taxon>
    </lineage>
</organism>
<keyword evidence="3" id="KW-0964">Secreted</keyword>
<evidence type="ECO:0000256" key="3">
    <source>
        <dbReference type="ARBA" id="ARBA00022525"/>
    </source>
</evidence>
<feature type="signal peptide" evidence="6">
    <location>
        <begin position="1"/>
        <end position="20"/>
    </location>
</feature>